<sequence>MSVLTENNISLQNEISILKKAKNAVILAHYYQEPEIQEIADFVGDSLELAKKAATTNADIIVFAGVHFMAETAKILNPSKKVLLPDINAGCSLAESCPPEAFQELKEQYPNHAVVTYINCSAEIKAMSDVVCTSSNAERVINSIALDKSIIFAPDKNLGRYLIEKTGREMLLWDGACIVHEAFSIDKLLELYAKYPLAKIIAHPESEEHILKISNYIGSTSGMLNFVKSSQQDTFIVATEAGILHQMQMDVPNKTLIPVPAKEDNSCACSECAFMKMNTLQKLKACLKDESPEIILKERLMKAAHRPIKRMMEL</sequence>
<evidence type="ECO:0000313" key="11">
    <source>
        <dbReference type="EMBL" id="PKD19661.1"/>
    </source>
</evidence>
<evidence type="ECO:0000256" key="8">
    <source>
        <dbReference type="ARBA" id="ARBA00023004"/>
    </source>
</evidence>
<dbReference type="InterPro" id="IPR003473">
    <property type="entry name" value="NadA"/>
</dbReference>
<dbReference type="FunFam" id="3.40.50.10800:FF:000003">
    <property type="entry name" value="Quinolinate synthase A"/>
    <property type="match status" value="1"/>
</dbReference>
<feature type="binding site" evidence="10">
    <location>
        <begin position="117"/>
        <end position="119"/>
    </location>
    <ligand>
        <name>iminosuccinate</name>
        <dbReference type="ChEBI" id="CHEBI:77875"/>
    </ligand>
</feature>
<evidence type="ECO:0000256" key="6">
    <source>
        <dbReference type="ARBA" id="ARBA00022679"/>
    </source>
</evidence>
<dbReference type="NCBIfam" id="TIGR00550">
    <property type="entry name" value="nadA"/>
    <property type="match status" value="1"/>
</dbReference>
<dbReference type="PANTHER" id="PTHR30573:SF0">
    <property type="entry name" value="QUINOLINATE SYNTHASE, CHLOROPLASTIC"/>
    <property type="match status" value="1"/>
</dbReference>
<dbReference type="Pfam" id="PF02445">
    <property type="entry name" value="NadA"/>
    <property type="match status" value="1"/>
</dbReference>
<feature type="binding site" evidence="10">
    <location>
        <position position="220"/>
    </location>
    <ligand>
        <name>iminosuccinate</name>
        <dbReference type="ChEBI" id="CHEBI:77875"/>
    </ligand>
</feature>
<feature type="binding site" evidence="10">
    <location>
        <position position="29"/>
    </location>
    <ligand>
        <name>iminosuccinate</name>
        <dbReference type="ChEBI" id="CHEBI:77875"/>
    </ligand>
</feature>
<comment type="subcellular location">
    <subcellularLocation>
        <location evidence="10">Cytoplasm</location>
    </subcellularLocation>
</comment>
<evidence type="ECO:0000256" key="5">
    <source>
        <dbReference type="ARBA" id="ARBA00022642"/>
    </source>
</evidence>
<comment type="similarity">
    <text evidence="10">Belongs to the quinolinate synthase family. Type 2 subfamily.</text>
</comment>
<evidence type="ECO:0000256" key="2">
    <source>
        <dbReference type="ARBA" id="ARBA00012669"/>
    </source>
</evidence>
<gene>
    <name evidence="10" type="primary">nadA</name>
    <name evidence="11" type="ORF">APR41_15710</name>
</gene>
<feature type="binding site" evidence="10">
    <location>
        <position position="91"/>
    </location>
    <ligand>
        <name>[4Fe-4S] cluster</name>
        <dbReference type="ChEBI" id="CHEBI:49883"/>
    </ligand>
</feature>
<feature type="binding site" evidence="10">
    <location>
        <position position="177"/>
    </location>
    <ligand>
        <name>[4Fe-4S] cluster</name>
        <dbReference type="ChEBI" id="CHEBI:49883"/>
    </ligand>
</feature>
<name>A0A2N0TY57_9FLAO</name>
<dbReference type="InterPro" id="IPR036094">
    <property type="entry name" value="NadA_sf"/>
</dbReference>
<dbReference type="RefSeq" id="WP_079714205.1">
    <property type="nucleotide sequence ID" value="NZ_FUZC01000016.1"/>
</dbReference>
<dbReference type="OrthoDB" id="9801204at2"/>
<evidence type="ECO:0000256" key="4">
    <source>
        <dbReference type="ARBA" id="ARBA00022490"/>
    </source>
</evidence>
<dbReference type="GO" id="GO:0051539">
    <property type="term" value="F:4 iron, 4 sulfur cluster binding"/>
    <property type="evidence" value="ECO:0007669"/>
    <property type="project" value="UniProtKB-KW"/>
</dbReference>
<evidence type="ECO:0000256" key="3">
    <source>
        <dbReference type="ARBA" id="ARBA00022485"/>
    </source>
</evidence>
<dbReference type="GO" id="GO:0034628">
    <property type="term" value="P:'de novo' NAD+ biosynthetic process from L-aspartate"/>
    <property type="evidence" value="ECO:0007669"/>
    <property type="project" value="TreeGrafter"/>
</dbReference>
<keyword evidence="5 10" id="KW-0662">Pyridine nucleotide biosynthesis</keyword>
<dbReference type="SUPFAM" id="SSF142754">
    <property type="entry name" value="NadA-like"/>
    <property type="match status" value="1"/>
</dbReference>
<dbReference type="InterPro" id="IPR023066">
    <property type="entry name" value="Quinolinate_synth_type2"/>
</dbReference>
<feature type="binding site" evidence="10">
    <location>
        <position position="272"/>
    </location>
    <ligand>
        <name>[4Fe-4S] cluster</name>
        <dbReference type="ChEBI" id="CHEBI:49883"/>
    </ligand>
</feature>
<organism evidence="11 12">
    <name type="scientific">Salegentibacter salinarum</name>
    <dbReference type="NCBI Taxonomy" id="447422"/>
    <lineage>
        <taxon>Bacteria</taxon>
        <taxon>Pseudomonadati</taxon>
        <taxon>Bacteroidota</taxon>
        <taxon>Flavobacteriia</taxon>
        <taxon>Flavobacteriales</taxon>
        <taxon>Flavobacteriaceae</taxon>
        <taxon>Salegentibacter</taxon>
    </lineage>
</organism>
<dbReference type="Gene3D" id="3.40.50.10800">
    <property type="entry name" value="NadA-like"/>
    <property type="match status" value="3"/>
</dbReference>
<keyword evidence="3 10" id="KW-0004">4Fe-4S</keyword>
<comment type="cofactor">
    <cofactor evidence="10">
        <name>[4Fe-4S] cluster</name>
        <dbReference type="ChEBI" id="CHEBI:49883"/>
    </cofactor>
    <text evidence="10">Binds 1 [4Fe-4S] cluster per subunit.</text>
</comment>
<feature type="binding site" evidence="10">
    <location>
        <position position="134"/>
    </location>
    <ligand>
        <name>iminosuccinate</name>
        <dbReference type="ChEBI" id="CHEBI:77875"/>
    </ligand>
</feature>
<dbReference type="GO" id="GO:0008987">
    <property type="term" value="F:quinolinate synthetase A activity"/>
    <property type="evidence" value="ECO:0007669"/>
    <property type="project" value="UniProtKB-UniRule"/>
</dbReference>
<feature type="binding site" evidence="10">
    <location>
        <position position="46"/>
    </location>
    <ligand>
        <name>iminosuccinate</name>
        <dbReference type="ChEBI" id="CHEBI:77875"/>
    </ligand>
</feature>
<dbReference type="STRING" id="447422.SAMN05660903_03203"/>
<dbReference type="EC" id="2.5.1.72" evidence="2 10"/>
<dbReference type="GO" id="GO:0005829">
    <property type="term" value="C:cytosol"/>
    <property type="evidence" value="ECO:0007669"/>
    <property type="project" value="TreeGrafter"/>
</dbReference>
<feature type="binding site" evidence="10">
    <location>
        <begin position="203"/>
        <end position="205"/>
    </location>
    <ligand>
        <name>iminosuccinate</name>
        <dbReference type="ChEBI" id="CHEBI:77875"/>
    </ligand>
</feature>
<dbReference type="AlphaFoldDB" id="A0A2N0TY57"/>
<dbReference type="GO" id="GO:0046872">
    <property type="term" value="F:metal ion binding"/>
    <property type="evidence" value="ECO:0007669"/>
    <property type="project" value="UniProtKB-KW"/>
</dbReference>
<comment type="pathway">
    <text evidence="1 10">Cofactor biosynthesis; NAD(+) biosynthesis; quinolinate from iminoaspartate: step 1/1.</text>
</comment>
<comment type="catalytic activity">
    <reaction evidence="10">
        <text>iminosuccinate + dihydroxyacetone phosphate = quinolinate + phosphate + 2 H2O + H(+)</text>
        <dbReference type="Rhea" id="RHEA:25888"/>
        <dbReference type="ChEBI" id="CHEBI:15377"/>
        <dbReference type="ChEBI" id="CHEBI:15378"/>
        <dbReference type="ChEBI" id="CHEBI:29959"/>
        <dbReference type="ChEBI" id="CHEBI:43474"/>
        <dbReference type="ChEBI" id="CHEBI:57642"/>
        <dbReference type="ChEBI" id="CHEBI:77875"/>
        <dbReference type="EC" id="2.5.1.72"/>
    </reaction>
</comment>
<comment type="caution">
    <text evidence="11">The sequence shown here is derived from an EMBL/GenBank/DDBJ whole genome shotgun (WGS) entry which is preliminary data.</text>
</comment>
<comment type="function">
    <text evidence="10">Catalyzes the condensation of iminoaspartate with dihydroxyacetone phosphate to form quinolinate.</text>
</comment>
<dbReference type="PANTHER" id="PTHR30573">
    <property type="entry name" value="QUINOLINATE SYNTHETASE A"/>
    <property type="match status" value="1"/>
</dbReference>
<proteinExistence type="inferred from homology"/>
<evidence type="ECO:0000256" key="10">
    <source>
        <dbReference type="HAMAP-Rule" id="MF_00568"/>
    </source>
</evidence>
<keyword evidence="8 10" id="KW-0408">Iron</keyword>
<evidence type="ECO:0000256" key="7">
    <source>
        <dbReference type="ARBA" id="ARBA00022723"/>
    </source>
</evidence>
<evidence type="ECO:0000313" key="12">
    <source>
        <dbReference type="Proteomes" id="UP000232673"/>
    </source>
</evidence>
<keyword evidence="7 10" id="KW-0479">Metal-binding</keyword>
<accession>A0A2N0TY57</accession>
<keyword evidence="9 10" id="KW-0411">Iron-sulfur</keyword>
<dbReference type="UniPathway" id="UPA00253">
    <property type="reaction ID" value="UER00327"/>
</dbReference>
<protein>
    <recommendedName>
        <fullName evidence="2 10">Quinolinate synthase</fullName>
        <ecNumber evidence="2 10">2.5.1.72</ecNumber>
    </recommendedName>
</protein>
<reference evidence="11 12" key="1">
    <citation type="submission" date="2015-10" db="EMBL/GenBank/DDBJ databases">
        <title>Draft genome sequence of Salegentibacter salinarum KCTC 12975.</title>
        <authorList>
            <person name="Lin W."/>
            <person name="Zheng Q."/>
        </authorList>
    </citation>
    <scope>NUCLEOTIDE SEQUENCE [LARGE SCALE GENOMIC DNA]</scope>
    <source>
        <strain evidence="11 12">KCTC 12975</strain>
    </source>
</reference>
<dbReference type="Proteomes" id="UP000232673">
    <property type="component" value="Unassembled WGS sequence"/>
</dbReference>
<evidence type="ECO:0000256" key="1">
    <source>
        <dbReference type="ARBA" id="ARBA00005065"/>
    </source>
</evidence>
<dbReference type="NCBIfam" id="NF006878">
    <property type="entry name" value="PRK09375.1-2"/>
    <property type="match status" value="1"/>
</dbReference>
<dbReference type="HAMAP" id="MF_00568">
    <property type="entry name" value="NadA_type2"/>
    <property type="match status" value="1"/>
</dbReference>
<evidence type="ECO:0000256" key="9">
    <source>
        <dbReference type="ARBA" id="ARBA00023014"/>
    </source>
</evidence>
<keyword evidence="4 10" id="KW-0963">Cytoplasm</keyword>
<keyword evidence="6 10" id="KW-0808">Transferase</keyword>
<dbReference type="EMBL" id="LKTS01000011">
    <property type="protein sequence ID" value="PKD19661.1"/>
    <property type="molecule type" value="Genomic_DNA"/>
</dbReference>
<keyword evidence="12" id="KW-1185">Reference proteome</keyword>